<keyword evidence="1" id="KW-0479">Metal-binding</keyword>
<sequence length="240" mass="26696">MLMAFTSVRDCLQSRHLLLLLTTIPLSLIIAKIILYSMRAALTHTPHSKMVDSTMTLQPQDAHSNASPTAASRKAELERLWRFDWSYSGIPTFAHLWLPPKSTDDLAWFSEQGRFNHGDVFALAWEEGLIASNSSVHVGLRTRLSGPRDLADDAMQGFLPIYADEIDDIGTRGIVERLNVVGADIVEVSPAYDGPGEQTHAQCHIRSASKIHDGFHDAAPECRCDDMRLERIPDGWCCVT</sequence>
<dbReference type="GO" id="GO:0046872">
    <property type="term" value="F:metal ion binding"/>
    <property type="evidence" value="ECO:0007669"/>
    <property type="project" value="UniProtKB-KW"/>
</dbReference>
<evidence type="ECO:0000313" key="3">
    <source>
        <dbReference type="EMBL" id="KAK0612868.1"/>
    </source>
</evidence>
<proteinExistence type="predicted"/>
<protein>
    <submittedName>
        <fullName evidence="3">Uncharacterized protein</fullName>
    </submittedName>
</protein>
<dbReference type="EMBL" id="JAULSR010000008">
    <property type="protein sequence ID" value="KAK0612868.1"/>
    <property type="molecule type" value="Genomic_DNA"/>
</dbReference>
<dbReference type="Pfam" id="PF00491">
    <property type="entry name" value="Arginase"/>
    <property type="match status" value="1"/>
</dbReference>
<keyword evidence="4" id="KW-1185">Reference proteome</keyword>
<dbReference type="InterPro" id="IPR023696">
    <property type="entry name" value="Ureohydrolase_dom_sf"/>
</dbReference>
<dbReference type="GO" id="GO:0008783">
    <property type="term" value="F:agmatinase activity"/>
    <property type="evidence" value="ECO:0007669"/>
    <property type="project" value="TreeGrafter"/>
</dbReference>
<dbReference type="Proteomes" id="UP001174934">
    <property type="component" value="Unassembled WGS sequence"/>
</dbReference>
<dbReference type="Gene3D" id="3.40.800.10">
    <property type="entry name" value="Ureohydrolase domain"/>
    <property type="match status" value="1"/>
</dbReference>
<evidence type="ECO:0000313" key="4">
    <source>
        <dbReference type="Proteomes" id="UP001174934"/>
    </source>
</evidence>
<name>A0AA39WBQ7_9PEZI</name>
<dbReference type="AlphaFoldDB" id="A0AA39WBQ7"/>
<gene>
    <name evidence="3" type="ORF">B0T17DRAFT_602488</name>
</gene>
<accession>A0AA39WBQ7</accession>
<organism evidence="3 4">
    <name type="scientific">Bombardia bombarda</name>
    <dbReference type="NCBI Taxonomy" id="252184"/>
    <lineage>
        <taxon>Eukaryota</taxon>
        <taxon>Fungi</taxon>
        <taxon>Dikarya</taxon>
        <taxon>Ascomycota</taxon>
        <taxon>Pezizomycotina</taxon>
        <taxon>Sordariomycetes</taxon>
        <taxon>Sordariomycetidae</taxon>
        <taxon>Sordariales</taxon>
        <taxon>Lasiosphaeriaceae</taxon>
        <taxon>Bombardia</taxon>
    </lineage>
</organism>
<comment type="caution">
    <text evidence="3">The sequence shown here is derived from an EMBL/GenBank/DDBJ whole genome shotgun (WGS) entry which is preliminary data.</text>
</comment>
<dbReference type="SUPFAM" id="SSF52768">
    <property type="entry name" value="Arginase/deacetylase"/>
    <property type="match status" value="1"/>
</dbReference>
<dbReference type="PANTHER" id="PTHR11358:SF26">
    <property type="entry name" value="GUANIDINO ACID HYDROLASE, MITOCHONDRIAL"/>
    <property type="match status" value="1"/>
</dbReference>
<dbReference type="InterPro" id="IPR006035">
    <property type="entry name" value="Ureohydrolase"/>
</dbReference>
<keyword evidence="2" id="KW-0378">Hydrolase</keyword>
<dbReference type="PANTHER" id="PTHR11358">
    <property type="entry name" value="ARGINASE/AGMATINASE"/>
    <property type="match status" value="1"/>
</dbReference>
<reference evidence="3" key="1">
    <citation type="submission" date="2023-06" db="EMBL/GenBank/DDBJ databases">
        <title>Genome-scale phylogeny and comparative genomics of the fungal order Sordariales.</title>
        <authorList>
            <consortium name="Lawrence Berkeley National Laboratory"/>
            <person name="Hensen N."/>
            <person name="Bonometti L."/>
            <person name="Westerberg I."/>
            <person name="Brannstrom I.O."/>
            <person name="Guillou S."/>
            <person name="Cros-Aarteil S."/>
            <person name="Calhoun S."/>
            <person name="Haridas S."/>
            <person name="Kuo A."/>
            <person name="Mondo S."/>
            <person name="Pangilinan J."/>
            <person name="Riley R."/>
            <person name="LaButti K."/>
            <person name="Andreopoulos B."/>
            <person name="Lipzen A."/>
            <person name="Chen C."/>
            <person name="Yanf M."/>
            <person name="Daum C."/>
            <person name="Ng V."/>
            <person name="Clum A."/>
            <person name="Steindorff A."/>
            <person name="Ohm R."/>
            <person name="Martin F."/>
            <person name="Silar P."/>
            <person name="Natvig D."/>
            <person name="Lalanne C."/>
            <person name="Gautier V."/>
            <person name="Ament-velasquez S.L."/>
            <person name="Kruys A."/>
            <person name="Hutchinson M.I."/>
            <person name="Powell A.J."/>
            <person name="Barry K."/>
            <person name="Miller A.N."/>
            <person name="Grigoriev I.V."/>
            <person name="Debuchy R."/>
            <person name="Gladieux P."/>
            <person name="Thoren M.H."/>
            <person name="Johannesson H."/>
        </authorList>
    </citation>
    <scope>NUCLEOTIDE SEQUENCE</scope>
    <source>
        <strain evidence="3">SMH3391-2</strain>
    </source>
</reference>
<evidence type="ECO:0000256" key="1">
    <source>
        <dbReference type="ARBA" id="ARBA00022723"/>
    </source>
</evidence>
<dbReference type="GO" id="GO:0033389">
    <property type="term" value="P:putrescine biosynthetic process from arginine, via agmatine"/>
    <property type="evidence" value="ECO:0007669"/>
    <property type="project" value="TreeGrafter"/>
</dbReference>
<evidence type="ECO:0000256" key="2">
    <source>
        <dbReference type="ARBA" id="ARBA00022801"/>
    </source>
</evidence>